<gene>
    <name evidence="3" type="ORF">g.25292</name>
</gene>
<dbReference type="EMBL" id="GEDC01030942">
    <property type="protein sequence ID" value="JAS06356.1"/>
    <property type="molecule type" value="Transcribed_RNA"/>
</dbReference>
<feature type="compositionally biased region" description="Polar residues" evidence="1">
    <location>
        <begin position="384"/>
        <end position="398"/>
    </location>
</feature>
<reference evidence="3" key="1">
    <citation type="submission" date="2015-12" db="EMBL/GenBank/DDBJ databases">
        <title>De novo transcriptome assembly of four potential Pierce s Disease insect vectors from Arizona vineyards.</title>
        <authorList>
            <person name="Tassone E.E."/>
        </authorList>
    </citation>
    <scope>NUCLEOTIDE SEQUENCE</scope>
</reference>
<feature type="transmembrane region" description="Helical" evidence="2">
    <location>
        <begin position="6"/>
        <end position="30"/>
    </location>
</feature>
<feature type="region of interest" description="Disordered" evidence="1">
    <location>
        <begin position="278"/>
        <end position="305"/>
    </location>
</feature>
<dbReference type="AlphaFoldDB" id="A0A1B6BYN3"/>
<feature type="region of interest" description="Disordered" evidence="1">
    <location>
        <begin position="531"/>
        <end position="570"/>
    </location>
</feature>
<keyword evidence="2" id="KW-0472">Membrane</keyword>
<feature type="region of interest" description="Disordered" evidence="1">
    <location>
        <begin position="384"/>
        <end position="441"/>
    </location>
</feature>
<feature type="compositionally biased region" description="Low complexity" evidence="1">
    <location>
        <begin position="404"/>
        <end position="417"/>
    </location>
</feature>
<evidence type="ECO:0000256" key="2">
    <source>
        <dbReference type="SAM" id="Phobius"/>
    </source>
</evidence>
<feature type="region of interest" description="Disordered" evidence="1">
    <location>
        <begin position="583"/>
        <end position="602"/>
    </location>
</feature>
<feature type="compositionally biased region" description="Basic and acidic residues" evidence="1">
    <location>
        <begin position="583"/>
        <end position="599"/>
    </location>
</feature>
<sequence length="669" mass="73213">MIPEGLIFWSLSVCVLITIVAVLFGCICGCRKTIPKNELMGLAGMVKITNPDENVNFNIPPAVVQLNPSPIVIAADDLVNEAGEVNKRQSNTLASATRSLPDLPVETDRGIIQNPTPLWETVEGNGDTSSDLYATVEDNKNEFSRSAGKKNNVSRTVDSSYGSPSQTDDSLSPYARVKGEHPYDQVKQNEHPYAQVGDKGKVGQNCIQKEATQSTSSRNVMCEDVELGDSPIAPPRTRKSISLSQSSLVSHSVDSILAATAIAGGIPANQELPYMTPPLPANQQPQHFSGDSQDSSKGYTSISVREPLASIRGEVNRRKELVDSHYATVSDDSDEMYAAIDDPNQSNYTSGSETYAQIKPRETMPSELPTTQNVVVHMENQSSNLHTPQSHNLNNVKNAHSRQESSSSAASSLVSPNSPKPEKRQANSPLPRPPDPGNPAVDEMYAKVFKKRRSSQSVSSLDPEVTDSLPLLESGLPGYETVEACHTTVLNEKCSQYGETVIPNYETVSGNNPDNDLDRLCSGYETLSGEHDSLIPGYERVSGGKEQGSDSEPNYEELRPQNGGNACGESSYATINKKRKISDAREEPDYASLSRKDFGYETVDGFDPNYESVCRAEPNYESVEKQEPPYEKVISNSVELYETVTKQNHSYKRSDEDIYSQVNKPRTDR</sequence>
<feature type="region of interest" description="Disordered" evidence="1">
    <location>
        <begin position="647"/>
        <end position="669"/>
    </location>
</feature>
<proteinExistence type="predicted"/>
<feature type="compositionally biased region" description="Polar residues" evidence="1">
    <location>
        <begin position="281"/>
        <end position="303"/>
    </location>
</feature>
<keyword evidence="2" id="KW-1133">Transmembrane helix</keyword>
<accession>A0A1B6BYN3</accession>
<evidence type="ECO:0000313" key="3">
    <source>
        <dbReference type="EMBL" id="JAS06356.1"/>
    </source>
</evidence>
<organism evidence="3">
    <name type="scientific">Clastoptera arizonana</name>
    <name type="common">Arizona spittle bug</name>
    <dbReference type="NCBI Taxonomy" id="38151"/>
    <lineage>
        <taxon>Eukaryota</taxon>
        <taxon>Metazoa</taxon>
        <taxon>Ecdysozoa</taxon>
        <taxon>Arthropoda</taxon>
        <taxon>Hexapoda</taxon>
        <taxon>Insecta</taxon>
        <taxon>Pterygota</taxon>
        <taxon>Neoptera</taxon>
        <taxon>Paraneoptera</taxon>
        <taxon>Hemiptera</taxon>
        <taxon>Auchenorrhyncha</taxon>
        <taxon>Cercopoidea</taxon>
        <taxon>Clastopteridae</taxon>
        <taxon>Clastoptera</taxon>
    </lineage>
</organism>
<protein>
    <submittedName>
        <fullName evidence="3">Uncharacterized protein</fullName>
    </submittedName>
</protein>
<feature type="region of interest" description="Disordered" evidence="1">
    <location>
        <begin position="142"/>
        <end position="176"/>
    </location>
</feature>
<evidence type="ECO:0000256" key="1">
    <source>
        <dbReference type="SAM" id="MobiDB-lite"/>
    </source>
</evidence>
<feature type="region of interest" description="Disordered" evidence="1">
    <location>
        <begin position="333"/>
        <end position="352"/>
    </location>
</feature>
<keyword evidence="2" id="KW-0812">Transmembrane</keyword>
<feature type="compositionally biased region" description="Polar residues" evidence="1">
    <location>
        <begin position="660"/>
        <end position="669"/>
    </location>
</feature>
<feature type="compositionally biased region" description="Polar residues" evidence="1">
    <location>
        <begin position="343"/>
        <end position="352"/>
    </location>
</feature>
<name>A0A1B6BYN3_9HEMI</name>
<feature type="compositionally biased region" description="Polar residues" evidence="1">
    <location>
        <begin position="149"/>
        <end position="170"/>
    </location>
</feature>